<evidence type="ECO:0000256" key="3">
    <source>
        <dbReference type="SAM" id="MobiDB-lite"/>
    </source>
</evidence>
<proteinExistence type="inferred from homology"/>
<feature type="compositionally biased region" description="Polar residues" evidence="3">
    <location>
        <begin position="78"/>
        <end position="88"/>
    </location>
</feature>
<evidence type="ECO:0000256" key="1">
    <source>
        <dbReference type="ARBA" id="ARBA00005771"/>
    </source>
</evidence>
<keyword evidence="2" id="KW-0808">Transferase</keyword>
<accession>A0A7R8V8Y4</accession>
<comment type="similarity">
    <text evidence="1">Belongs to the sulfotransferase 1 family.</text>
</comment>
<evidence type="ECO:0000256" key="2">
    <source>
        <dbReference type="ARBA" id="ARBA00022679"/>
    </source>
</evidence>
<protein>
    <recommendedName>
        <fullName evidence="4">Sulfotransferase domain-containing protein</fullName>
    </recommendedName>
</protein>
<dbReference type="AlphaFoldDB" id="A0A7R8V8Y4"/>
<sequence length="530" mass="61118">MFITMSRQIKVLDNPIINKIKEGCPNYTDTIGSLVVNPPGCVLSNFYLKYEDKIRDFQRLTPLHRCRPQLSQLRTLHSQSQIMRPDSTSCHDRLSQRRPNVHAQNHPGQRTSEEKKRLFTPVPRLVSSSLEDEEDGRFHRLWKNSQFYDIKNLELEARTWYDVWKNKDYGEIVKLSTPHRKCILSLSQEGSSELYDNSANNMHCGKGLILDRNVRKFSQEGLGYVTSLIVSRPGTTWTQEMVWCINNGLNFNEAKTTSLQKRVPYLELNAVSKQSPDVFEYIDQIKSPRLIKTHLPIELLPKEVWTKKPKDLLSVVQKTCRFLGKSYTDTEVEGLLDHLSFSKMKENPSVNYEHVITRKRLTEDIKDLKFFRKGEAGGWKKAMSPELSARFDAWTAEKLKDSDYEVDTITMSYYPFGLYALSTNYANGLGIGKYELEEVKPAFAWTEIRTSISPSSVVELNTTSAEDCIKLFEQQHTWTHSAASYRIICVSRCSTEETIIKQLPVKHRTNATWFVPFVSMVTNFTKTAPV</sequence>
<dbReference type="InterPro" id="IPR000863">
    <property type="entry name" value="Sulfotransferase_dom"/>
</dbReference>
<dbReference type="InterPro" id="IPR027417">
    <property type="entry name" value="P-loop_NTPase"/>
</dbReference>
<dbReference type="GO" id="GO:0008146">
    <property type="term" value="F:sulfotransferase activity"/>
    <property type="evidence" value="ECO:0007669"/>
    <property type="project" value="InterPro"/>
</dbReference>
<name>A0A7R8V8Y4_TIMDO</name>
<feature type="domain" description="Sulfotransferase" evidence="4">
    <location>
        <begin position="310"/>
        <end position="402"/>
    </location>
</feature>
<feature type="region of interest" description="Disordered" evidence="3">
    <location>
        <begin position="78"/>
        <end position="116"/>
    </location>
</feature>
<evidence type="ECO:0000259" key="4">
    <source>
        <dbReference type="Pfam" id="PF00685"/>
    </source>
</evidence>
<dbReference type="Gene3D" id="3.40.50.300">
    <property type="entry name" value="P-loop containing nucleotide triphosphate hydrolases"/>
    <property type="match status" value="2"/>
</dbReference>
<reference evidence="5" key="1">
    <citation type="submission" date="2020-11" db="EMBL/GenBank/DDBJ databases">
        <authorList>
            <person name="Tran Van P."/>
        </authorList>
    </citation>
    <scope>NUCLEOTIDE SEQUENCE</scope>
</reference>
<evidence type="ECO:0000313" key="5">
    <source>
        <dbReference type="EMBL" id="CAD7193764.1"/>
    </source>
</evidence>
<gene>
    <name evidence="5" type="ORF">TDIB3V08_LOCUS204</name>
</gene>
<organism evidence="5">
    <name type="scientific">Timema douglasi</name>
    <name type="common">Walking stick</name>
    <dbReference type="NCBI Taxonomy" id="61478"/>
    <lineage>
        <taxon>Eukaryota</taxon>
        <taxon>Metazoa</taxon>
        <taxon>Ecdysozoa</taxon>
        <taxon>Arthropoda</taxon>
        <taxon>Hexapoda</taxon>
        <taxon>Insecta</taxon>
        <taxon>Pterygota</taxon>
        <taxon>Neoptera</taxon>
        <taxon>Polyneoptera</taxon>
        <taxon>Phasmatodea</taxon>
        <taxon>Timematodea</taxon>
        <taxon>Timematoidea</taxon>
        <taxon>Timematidae</taxon>
        <taxon>Timema</taxon>
    </lineage>
</organism>
<dbReference type="SUPFAM" id="SSF52540">
    <property type="entry name" value="P-loop containing nucleoside triphosphate hydrolases"/>
    <property type="match status" value="1"/>
</dbReference>
<dbReference type="EMBL" id="OA564307">
    <property type="protein sequence ID" value="CAD7193764.1"/>
    <property type="molecule type" value="Genomic_DNA"/>
</dbReference>
<dbReference type="Pfam" id="PF00685">
    <property type="entry name" value="Sulfotransfer_1"/>
    <property type="match status" value="1"/>
</dbReference>
<dbReference type="PANTHER" id="PTHR11783">
    <property type="entry name" value="SULFOTRANSFERASE SULT"/>
    <property type="match status" value="1"/>
</dbReference>